<keyword evidence="5" id="KW-1185">Reference proteome</keyword>
<dbReference type="InterPro" id="IPR029058">
    <property type="entry name" value="AB_hydrolase_fold"/>
</dbReference>
<feature type="transmembrane region" description="Helical" evidence="2">
    <location>
        <begin position="12"/>
        <end position="36"/>
    </location>
</feature>
<feature type="domain" description="Alpha/beta hydrolase fold-3" evidence="3">
    <location>
        <begin position="146"/>
        <end position="382"/>
    </location>
</feature>
<accession>A0ABR4C482</accession>
<evidence type="ECO:0000256" key="1">
    <source>
        <dbReference type="ARBA" id="ARBA00022801"/>
    </source>
</evidence>
<reference evidence="4 5" key="1">
    <citation type="journal article" date="2024" name="Commun. Biol.">
        <title>Comparative genomic analysis of thermophilic fungi reveals convergent evolutionary adaptations and gene losses.</title>
        <authorList>
            <person name="Steindorff A.S."/>
            <person name="Aguilar-Pontes M.V."/>
            <person name="Robinson A.J."/>
            <person name="Andreopoulos B."/>
            <person name="LaButti K."/>
            <person name="Kuo A."/>
            <person name="Mondo S."/>
            <person name="Riley R."/>
            <person name="Otillar R."/>
            <person name="Haridas S."/>
            <person name="Lipzen A."/>
            <person name="Grimwood J."/>
            <person name="Schmutz J."/>
            <person name="Clum A."/>
            <person name="Reid I.D."/>
            <person name="Moisan M.C."/>
            <person name="Butler G."/>
            <person name="Nguyen T.T.M."/>
            <person name="Dewar K."/>
            <person name="Conant G."/>
            <person name="Drula E."/>
            <person name="Henrissat B."/>
            <person name="Hansel C."/>
            <person name="Singer S."/>
            <person name="Hutchinson M.I."/>
            <person name="de Vries R.P."/>
            <person name="Natvig D.O."/>
            <person name="Powell A.J."/>
            <person name="Tsang A."/>
            <person name="Grigoriev I.V."/>
        </authorList>
    </citation>
    <scope>NUCLEOTIDE SEQUENCE [LARGE SCALE GENOMIC DNA]</scope>
    <source>
        <strain evidence="4 5">CBS 494.80</strain>
    </source>
</reference>
<dbReference type="EMBL" id="JAZHXI010000013">
    <property type="protein sequence ID" value="KAL2064715.1"/>
    <property type="molecule type" value="Genomic_DNA"/>
</dbReference>
<keyword evidence="1" id="KW-0378">Hydrolase</keyword>
<evidence type="ECO:0000259" key="3">
    <source>
        <dbReference type="Pfam" id="PF07859"/>
    </source>
</evidence>
<dbReference type="Proteomes" id="UP001595075">
    <property type="component" value="Unassembled WGS sequence"/>
</dbReference>
<dbReference type="Pfam" id="PF07859">
    <property type="entry name" value="Abhydrolase_3"/>
    <property type="match status" value="1"/>
</dbReference>
<proteinExistence type="predicted"/>
<name>A0ABR4C482_9HELO</name>
<dbReference type="Gene3D" id="3.40.50.1820">
    <property type="entry name" value="alpha/beta hydrolase"/>
    <property type="match status" value="1"/>
</dbReference>
<evidence type="ECO:0000313" key="4">
    <source>
        <dbReference type="EMBL" id="KAL2064715.1"/>
    </source>
</evidence>
<dbReference type="InterPro" id="IPR050300">
    <property type="entry name" value="GDXG_lipolytic_enzyme"/>
</dbReference>
<sequence>MILGQVSWLDCFVFLLFLAPQLIIHVGFFPTLFCGIKALPFLFIRLPLNFLYERLLITKEHQPPFVQQASWFEDVVIRCVRYAFASIPAEIGKVFFSKGAATPFLRWRMLRHGFLRKPVHWEEIKKKDFEGIWIIKDKTKPPDVVVYYAHGGGFSMGTSHFYLEFLLAFHSLLCSSTHTSPTQFSNPAILALEYTLVPKASYPTQLHQSIAGYKYLLSKTHDPSRIILSGDSAGGTLILSLLLHIGNTQPKSKAGKKIKAIQDSGSDIQGVTPGLAVLISPWTTLVSSKDVNTKSDYLDANNLHHYARQYIGSQNSPNDPLISPGNCKDAAWWRRACPSKGVFVIWGKEEVFAPEIREWVKLLEREEVDVEKREEEDGIHAWPVASLFLSSVREERIKGLVRMVRFIGERMGDGSKGGDVVEVREKDVARL</sequence>
<keyword evidence="2" id="KW-1133">Transmembrane helix</keyword>
<dbReference type="PANTHER" id="PTHR48081:SF2">
    <property type="entry name" value="ALPHA_BETA-HYDROLASE"/>
    <property type="match status" value="1"/>
</dbReference>
<dbReference type="SUPFAM" id="SSF53474">
    <property type="entry name" value="alpha/beta-Hydrolases"/>
    <property type="match status" value="1"/>
</dbReference>
<dbReference type="PANTHER" id="PTHR48081">
    <property type="entry name" value="AB HYDROLASE SUPERFAMILY PROTEIN C4A8.06C"/>
    <property type="match status" value="1"/>
</dbReference>
<gene>
    <name evidence="4" type="ORF">VTL71DRAFT_3853</name>
</gene>
<organism evidence="4 5">
    <name type="scientific">Oculimacula yallundae</name>
    <dbReference type="NCBI Taxonomy" id="86028"/>
    <lineage>
        <taxon>Eukaryota</taxon>
        <taxon>Fungi</taxon>
        <taxon>Dikarya</taxon>
        <taxon>Ascomycota</taxon>
        <taxon>Pezizomycotina</taxon>
        <taxon>Leotiomycetes</taxon>
        <taxon>Helotiales</taxon>
        <taxon>Ploettnerulaceae</taxon>
        <taxon>Oculimacula</taxon>
    </lineage>
</organism>
<comment type="caution">
    <text evidence="4">The sequence shown here is derived from an EMBL/GenBank/DDBJ whole genome shotgun (WGS) entry which is preliminary data.</text>
</comment>
<evidence type="ECO:0000256" key="2">
    <source>
        <dbReference type="SAM" id="Phobius"/>
    </source>
</evidence>
<keyword evidence="2" id="KW-0812">Transmembrane</keyword>
<protein>
    <recommendedName>
        <fullName evidence="3">Alpha/beta hydrolase fold-3 domain-containing protein</fullName>
    </recommendedName>
</protein>
<keyword evidence="2" id="KW-0472">Membrane</keyword>
<dbReference type="InterPro" id="IPR013094">
    <property type="entry name" value="AB_hydrolase_3"/>
</dbReference>
<evidence type="ECO:0000313" key="5">
    <source>
        <dbReference type="Proteomes" id="UP001595075"/>
    </source>
</evidence>